<feature type="region of interest" description="Disordered" evidence="1">
    <location>
        <begin position="397"/>
        <end position="416"/>
    </location>
</feature>
<sequence>MAGGSLPEDELAQVDAVGLAALIRDGQLSPVEAVQATIDRIERLDGEINAVIHRQFDQALALAASPDLPDGPFRGVPILIKDLWATEAGQPHHGGVQALKDAGFTADEDANLVTRYKEAGFVIVGRTNTPELGLVATTEPTSTGPCRNPWNTGYSTGGSSGGAAAAVATGMVPAANASDGGGSIRIPAAMCGLVGLKPSRGRVSQGPREEWSLSCQHVVCHTMRDTATILDACAIPFPGDGVVAPDHGRPYADQVGTDPGRLRIGLMADNHRVPTHADCEGATRRTADLLSDLGHQVVESRPEAFTQLSQMNDLAWAFTVHWSTGAVVSLMTLGEQLGREVTAADVEPGTWFLAERGRDWTAPDYLRAQGIIGRWRRGMAAWWEDFDLLLTPTTALPPPRLGELTPSDDDPARGSRASIPYSLFTSPFNTSGQPAISLPLGSSDGLPVGVQLVAAYGREDRLMSVGGQLERTVEWSADRAPIHA</sequence>
<dbReference type="Gene3D" id="3.90.1300.10">
    <property type="entry name" value="Amidase signature (AS) domain"/>
    <property type="match status" value="1"/>
</dbReference>
<dbReference type="Pfam" id="PF01425">
    <property type="entry name" value="Amidase"/>
    <property type="match status" value="1"/>
</dbReference>
<proteinExistence type="predicted"/>
<organism evidence="3">
    <name type="scientific">marine metagenome</name>
    <dbReference type="NCBI Taxonomy" id="408172"/>
    <lineage>
        <taxon>unclassified sequences</taxon>
        <taxon>metagenomes</taxon>
        <taxon>ecological metagenomes</taxon>
    </lineage>
</organism>
<protein>
    <recommendedName>
        <fullName evidence="2">Amidase domain-containing protein</fullName>
    </recommendedName>
</protein>
<dbReference type="PROSITE" id="PS00571">
    <property type="entry name" value="AMIDASES"/>
    <property type="match status" value="1"/>
</dbReference>
<reference evidence="3" key="1">
    <citation type="submission" date="2018-05" db="EMBL/GenBank/DDBJ databases">
        <authorList>
            <person name="Lanie J.A."/>
            <person name="Ng W.-L."/>
            <person name="Kazmierczak K.M."/>
            <person name="Andrzejewski T.M."/>
            <person name="Davidsen T.M."/>
            <person name="Wayne K.J."/>
            <person name="Tettelin H."/>
            <person name="Glass J.I."/>
            <person name="Rusch D."/>
            <person name="Podicherti R."/>
            <person name="Tsui H.-C.T."/>
            <person name="Winkler M.E."/>
        </authorList>
    </citation>
    <scope>NUCLEOTIDE SEQUENCE</scope>
</reference>
<name>A0A381QZZ1_9ZZZZ</name>
<dbReference type="InterPro" id="IPR020556">
    <property type="entry name" value="Amidase_CS"/>
</dbReference>
<feature type="domain" description="Amidase" evidence="2">
    <location>
        <begin position="32"/>
        <end position="462"/>
    </location>
</feature>
<dbReference type="EMBL" id="UINC01001616">
    <property type="protein sequence ID" value="SUZ85016.1"/>
    <property type="molecule type" value="Genomic_DNA"/>
</dbReference>
<dbReference type="GO" id="GO:0003824">
    <property type="term" value="F:catalytic activity"/>
    <property type="evidence" value="ECO:0007669"/>
    <property type="project" value="InterPro"/>
</dbReference>
<dbReference type="PANTHER" id="PTHR11895:SF7">
    <property type="entry name" value="GLUTAMYL-TRNA(GLN) AMIDOTRANSFERASE SUBUNIT A, MITOCHONDRIAL"/>
    <property type="match status" value="1"/>
</dbReference>
<dbReference type="InterPro" id="IPR023631">
    <property type="entry name" value="Amidase_dom"/>
</dbReference>
<accession>A0A381QZZ1</accession>
<evidence type="ECO:0000259" key="2">
    <source>
        <dbReference type="Pfam" id="PF01425"/>
    </source>
</evidence>
<evidence type="ECO:0000313" key="3">
    <source>
        <dbReference type="EMBL" id="SUZ85016.1"/>
    </source>
</evidence>
<dbReference type="PANTHER" id="PTHR11895">
    <property type="entry name" value="TRANSAMIDASE"/>
    <property type="match status" value="1"/>
</dbReference>
<gene>
    <name evidence="3" type="ORF">METZ01_LOCUS37870</name>
</gene>
<dbReference type="AlphaFoldDB" id="A0A381QZZ1"/>
<dbReference type="InterPro" id="IPR036928">
    <property type="entry name" value="AS_sf"/>
</dbReference>
<evidence type="ECO:0000256" key="1">
    <source>
        <dbReference type="SAM" id="MobiDB-lite"/>
    </source>
</evidence>
<dbReference type="SUPFAM" id="SSF75304">
    <property type="entry name" value="Amidase signature (AS) enzymes"/>
    <property type="match status" value="1"/>
</dbReference>
<dbReference type="InterPro" id="IPR000120">
    <property type="entry name" value="Amidase"/>
</dbReference>